<dbReference type="Proteomes" id="UP001172159">
    <property type="component" value="Unassembled WGS sequence"/>
</dbReference>
<keyword evidence="2" id="KW-1185">Reference proteome</keyword>
<reference evidence="1" key="1">
    <citation type="submission" date="2023-06" db="EMBL/GenBank/DDBJ databases">
        <title>Genome-scale phylogeny and comparative genomics of the fungal order Sordariales.</title>
        <authorList>
            <consortium name="Lawrence Berkeley National Laboratory"/>
            <person name="Hensen N."/>
            <person name="Bonometti L."/>
            <person name="Westerberg I."/>
            <person name="Brannstrom I.O."/>
            <person name="Guillou S."/>
            <person name="Cros-Aarteil S."/>
            <person name="Calhoun S."/>
            <person name="Haridas S."/>
            <person name="Kuo A."/>
            <person name="Mondo S."/>
            <person name="Pangilinan J."/>
            <person name="Riley R."/>
            <person name="Labutti K."/>
            <person name="Andreopoulos B."/>
            <person name="Lipzen A."/>
            <person name="Chen C."/>
            <person name="Yanf M."/>
            <person name="Daum C."/>
            <person name="Ng V."/>
            <person name="Clum A."/>
            <person name="Steindorff A."/>
            <person name="Ohm R."/>
            <person name="Martin F."/>
            <person name="Silar P."/>
            <person name="Natvig D."/>
            <person name="Lalanne C."/>
            <person name="Gautier V."/>
            <person name="Ament-Velasquez S.L."/>
            <person name="Kruys A."/>
            <person name="Hutchinson M.I."/>
            <person name="Powell A.J."/>
            <person name="Barry K."/>
            <person name="Miller A.N."/>
            <person name="Grigoriev I.V."/>
            <person name="Debuchy R."/>
            <person name="Gladieux P."/>
            <person name="Thoren M.H."/>
            <person name="Johannesson H."/>
        </authorList>
    </citation>
    <scope>NUCLEOTIDE SEQUENCE</scope>
    <source>
        <strain evidence="1">CBS 540.89</strain>
    </source>
</reference>
<comment type="caution">
    <text evidence="1">The sequence shown here is derived from an EMBL/GenBank/DDBJ whole genome shotgun (WGS) entry which is preliminary data.</text>
</comment>
<accession>A0AA40EHQ1</accession>
<evidence type="ECO:0000313" key="2">
    <source>
        <dbReference type="Proteomes" id="UP001172159"/>
    </source>
</evidence>
<proteinExistence type="predicted"/>
<name>A0AA40EHQ1_9PEZI</name>
<evidence type="ECO:0000313" key="1">
    <source>
        <dbReference type="EMBL" id="KAK0736383.1"/>
    </source>
</evidence>
<dbReference type="AlphaFoldDB" id="A0AA40EHQ1"/>
<protein>
    <submittedName>
        <fullName evidence="1">Uncharacterized protein</fullName>
    </submittedName>
</protein>
<sequence>MGLTLIIREVGQILEDCNDAAPCRWRVELDTGKETVALELQDPFNTFTWTRSEQELTWYLEGHISEPFDTARADAAAESLSVYGRDLASQLSKNTLLPKHGDVHLNVVSNPVRQQLPGPPGKFGPQARSLQQLHWEVLENLEVWPPGIRFTNVTVARSMVDLINKPEPRAAPSTNRTTFKVLLVVSRPRPETDIEYQLVAKSLVAILEQVSRTQQDFSVSLTILRPPTWLAFRERLLETEYDLVHFDMKGLIRTAGDGSIRHDGLLFNFFYLQFELTSVKSCA</sequence>
<gene>
    <name evidence="1" type="ORF">B0T21DRAFT_178976</name>
</gene>
<organism evidence="1 2">
    <name type="scientific">Apiosordaria backusii</name>
    <dbReference type="NCBI Taxonomy" id="314023"/>
    <lineage>
        <taxon>Eukaryota</taxon>
        <taxon>Fungi</taxon>
        <taxon>Dikarya</taxon>
        <taxon>Ascomycota</taxon>
        <taxon>Pezizomycotina</taxon>
        <taxon>Sordariomycetes</taxon>
        <taxon>Sordariomycetidae</taxon>
        <taxon>Sordariales</taxon>
        <taxon>Lasiosphaeriaceae</taxon>
        <taxon>Apiosordaria</taxon>
    </lineage>
</organism>
<dbReference type="EMBL" id="JAUKTV010000006">
    <property type="protein sequence ID" value="KAK0736383.1"/>
    <property type="molecule type" value="Genomic_DNA"/>
</dbReference>